<name>A0A0C9UNK5_SPHS4</name>
<accession>A0A0C9UNK5</accession>
<reference evidence="1 2" key="1">
    <citation type="submission" date="2014-06" db="EMBL/GenBank/DDBJ databases">
        <title>Evolutionary Origins and Diversification of the Mycorrhizal Mutualists.</title>
        <authorList>
            <consortium name="DOE Joint Genome Institute"/>
            <consortium name="Mycorrhizal Genomics Consortium"/>
            <person name="Kohler A."/>
            <person name="Kuo A."/>
            <person name="Nagy L.G."/>
            <person name="Floudas D."/>
            <person name="Copeland A."/>
            <person name="Barry K.W."/>
            <person name="Cichocki N."/>
            <person name="Veneault-Fourrey C."/>
            <person name="LaButti K."/>
            <person name="Lindquist E.A."/>
            <person name="Lipzen A."/>
            <person name="Lundell T."/>
            <person name="Morin E."/>
            <person name="Murat C."/>
            <person name="Riley R."/>
            <person name="Ohm R."/>
            <person name="Sun H."/>
            <person name="Tunlid A."/>
            <person name="Henrissat B."/>
            <person name="Grigoriev I.V."/>
            <person name="Hibbett D.S."/>
            <person name="Martin F."/>
        </authorList>
    </citation>
    <scope>NUCLEOTIDE SEQUENCE [LARGE SCALE GENOMIC DNA]</scope>
    <source>
        <strain evidence="1 2">SS14</strain>
    </source>
</reference>
<dbReference type="AlphaFoldDB" id="A0A0C9UNK5"/>
<dbReference type="Proteomes" id="UP000054279">
    <property type="component" value="Unassembled WGS sequence"/>
</dbReference>
<dbReference type="HOGENOM" id="CLU_132233_0_0_1"/>
<protein>
    <submittedName>
        <fullName evidence="1">Uncharacterized protein</fullName>
    </submittedName>
</protein>
<evidence type="ECO:0000313" key="1">
    <source>
        <dbReference type="EMBL" id="KIJ30422.1"/>
    </source>
</evidence>
<dbReference type="OrthoDB" id="3239511at2759"/>
<keyword evidence="2" id="KW-1185">Reference proteome</keyword>
<feature type="non-terminal residue" evidence="1">
    <location>
        <position position="1"/>
    </location>
</feature>
<proteinExistence type="predicted"/>
<sequence length="139" mass="16844">ITPYQCLYLTYMSLEDWREKTDILRCNPNFHNRPHYDCVIIINTSPMTFARLEFIFTCEDMSQRRCDIALVRNLEYSKWRPRTKWEGCMVLEEKSYSFVLLKYLIHGCHLIPTFKKDEGKYYLNDLVDSDAFIRFFLNK</sequence>
<gene>
    <name evidence="1" type="ORF">M422DRAFT_187200</name>
</gene>
<organism evidence="1 2">
    <name type="scientific">Sphaerobolus stellatus (strain SS14)</name>
    <dbReference type="NCBI Taxonomy" id="990650"/>
    <lineage>
        <taxon>Eukaryota</taxon>
        <taxon>Fungi</taxon>
        <taxon>Dikarya</taxon>
        <taxon>Basidiomycota</taxon>
        <taxon>Agaricomycotina</taxon>
        <taxon>Agaricomycetes</taxon>
        <taxon>Phallomycetidae</taxon>
        <taxon>Geastrales</taxon>
        <taxon>Sphaerobolaceae</taxon>
        <taxon>Sphaerobolus</taxon>
    </lineage>
</organism>
<dbReference type="EMBL" id="KN837262">
    <property type="protein sequence ID" value="KIJ30422.1"/>
    <property type="molecule type" value="Genomic_DNA"/>
</dbReference>
<evidence type="ECO:0000313" key="2">
    <source>
        <dbReference type="Proteomes" id="UP000054279"/>
    </source>
</evidence>